<evidence type="ECO:0000313" key="1">
    <source>
        <dbReference type="EMBL" id="KAK1863573.1"/>
    </source>
</evidence>
<gene>
    <name evidence="1" type="ORF">I4F81_006127</name>
</gene>
<name>A0ACC3C0E5_PYRYE</name>
<dbReference type="Proteomes" id="UP000798662">
    <property type="component" value="Chromosome 2"/>
</dbReference>
<accession>A0ACC3C0E5</accession>
<reference evidence="1" key="1">
    <citation type="submission" date="2019-11" db="EMBL/GenBank/DDBJ databases">
        <title>Nori genome reveals adaptations in red seaweeds to the harsh intertidal environment.</title>
        <authorList>
            <person name="Wang D."/>
            <person name="Mao Y."/>
        </authorList>
    </citation>
    <scope>NUCLEOTIDE SEQUENCE</scope>
    <source>
        <tissue evidence="1">Gametophyte</tissue>
    </source>
</reference>
<evidence type="ECO:0000313" key="2">
    <source>
        <dbReference type="Proteomes" id="UP000798662"/>
    </source>
</evidence>
<comment type="caution">
    <text evidence="1">The sequence shown here is derived from an EMBL/GenBank/DDBJ whole genome shotgun (WGS) entry which is preliminary data.</text>
</comment>
<proteinExistence type="predicted"/>
<dbReference type="EMBL" id="CM020619">
    <property type="protein sequence ID" value="KAK1863573.1"/>
    <property type="molecule type" value="Genomic_DNA"/>
</dbReference>
<keyword evidence="2" id="KW-1185">Reference proteome</keyword>
<organism evidence="1 2">
    <name type="scientific">Pyropia yezoensis</name>
    <name type="common">Susabi-nori</name>
    <name type="synonym">Porphyra yezoensis</name>
    <dbReference type="NCBI Taxonomy" id="2788"/>
    <lineage>
        <taxon>Eukaryota</taxon>
        <taxon>Rhodophyta</taxon>
        <taxon>Bangiophyceae</taxon>
        <taxon>Bangiales</taxon>
        <taxon>Bangiaceae</taxon>
        <taxon>Pyropia</taxon>
    </lineage>
</organism>
<protein>
    <submittedName>
        <fullName evidence="1">Uncharacterized protein</fullName>
    </submittedName>
</protein>
<sequence>MAGEMRRVGVLASAAAAVAVAAAVAAVAPVGSTAAAVAGAARQIVADVQVPINHRINCGGPAVGESANAWTSDEAFTDTSMSKTFMGPPPDSGVLSVLERVLYSVRYVEVVSNVLEYSLPVLPQTEVEVQLVFAEIYHNNSNERVISVELWSGETLLSQSPEFDIVGTVGKYQRYAYTQRVTPIGAAMTVRVVAARGNPVISSIATNVVTAPTEEEVAAARAELIQLRGASESVRNDIAARRRDLQNRMGTATRLGADALRELEELEPRIAALPDNPDSQSALESVRGAQADLKERQTAAEAAVAVGIIALDEAMESITAYDARIDRLLSADTTPAEMVAALAEVRAETPVTVTEPVSAASLAVQALGLSAQNLREETGDIASLLPALPMPSPGGPTPTPGGPTPTPGGPMPTPGGPMPTPARPRPAPAGNGSMGHSTGHSWGDGWFKMLNAGAPGSDDVDGVDAIGISRPFPATPPADYDTLSYTEQVATTSLFAPPLRTFGFRFYVPLPGDYEVIIAWRELFFSAAGKRIMDVSVGTDVEPHRVLIRDLDVWSKTQGNRSVVTAHLPGCGHKSGGFEAASWVEVHLTGKVEGPIVNAVIVRQVPLFEAGSDPTRMPGSLPPAGTSPSPAPTMTPVRINMGGPAVNDFIADVDAFAPGTRLGNAFTARGDAIGSVGGVDQTIRWNQSLSYELPVPAPGMYEVTIASVELFFSNVGERIFNVSVEVEGVETLLASGVDLVSDFGELQRATWTTGPLRIERAVTVRLVGEEDNACVSAIWMSPVMTTVPPAQEQTF</sequence>